<dbReference type="Proteomes" id="UP000004947">
    <property type="component" value="Unassembled WGS sequence"/>
</dbReference>
<dbReference type="EMBL" id="ABCK01000002">
    <property type="protein sequence ID" value="EDM29340.1"/>
    <property type="molecule type" value="Genomic_DNA"/>
</dbReference>
<keyword evidence="2" id="KW-1185">Reference proteome</keyword>
<evidence type="ECO:0000313" key="1">
    <source>
        <dbReference type="EMBL" id="EDM29340.1"/>
    </source>
</evidence>
<evidence type="ECO:0000313" key="2">
    <source>
        <dbReference type="Proteomes" id="UP000004947"/>
    </source>
</evidence>
<dbReference type="NCBIfam" id="TIGR02532">
    <property type="entry name" value="IV_pilin_GFxxxE"/>
    <property type="match status" value="1"/>
</dbReference>
<protein>
    <submittedName>
        <fullName evidence="1">Uncharacterized protein</fullName>
    </submittedName>
</protein>
<proteinExistence type="predicted"/>
<organism evidence="1 2">
    <name type="scientific">Lentisphaera araneosa HTCC2155</name>
    <dbReference type="NCBI Taxonomy" id="313628"/>
    <lineage>
        <taxon>Bacteria</taxon>
        <taxon>Pseudomonadati</taxon>
        <taxon>Lentisphaerota</taxon>
        <taxon>Lentisphaeria</taxon>
        <taxon>Lentisphaerales</taxon>
        <taxon>Lentisphaeraceae</taxon>
        <taxon>Lentisphaera</taxon>
    </lineage>
</organism>
<accession>A6DGM3</accession>
<dbReference type="InterPro" id="IPR012902">
    <property type="entry name" value="N_methyl_site"/>
</dbReference>
<dbReference type="SUPFAM" id="SSF54523">
    <property type="entry name" value="Pili subunits"/>
    <property type="match status" value="1"/>
</dbReference>
<sequence>MNRKVFSLIELLVVVAIIGILASMMLPSLGEARERAKIATCLNNMKQMGFSNAMYLDDSEGYYPIANAATGFGWDDLLSSYDGRNLTDAQIKSGVGVNGRWGARKTDLPGGADHAPMYRCPLDDRDNGNFILKTYCPTQLSGINLNTGTGHNFTKGIYGYSNTNGIEAYSRNISALDNTSGIITHAENLAPFSNPGNNNIRLRLGSDWTWSGITATIFSLNEDKHSDLKYNFLMADGHVKKMTAIQSLVKNDGSLASTGNVSGSSWDSLR</sequence>
<comment type="caution">
    <text evidence="1">The sequence shown here is derived from an EMBL/GenBank/DDBJ whole genome shotgun (WGS) entry which is preliminary data.</text>
</comment>
<dbReference type="PANTHER" id="PTHR30093">
    <property type="entry name" value="GENERAL SECRETION PATHWAY PROTEIN G"/>
    <property type="match status" value="1"/>
</dbReference>
<dbReference type="AlphaFoldDB" id="A6DGM3"/>
<dbReference type="PANTHER" id="PTHR30093:SF2">
    <property type="entry name" value="TYPE II SECRETION SYSTEM PROTEIN H"/>
    <property type="match status" value="1"/>
</dbReference>
<name>A6DGM3_9BACT</name>
<gene>
    <name evidence="1" type="ORF">LNTAR_23159</name>
</gene>
<dbReference type="Pfam" id="PF07963">
    <property type="entry name" value="N_methyl"/>
    <property type="match status" value="1"/>
</dbReference>
<reference evidence="1 2" key="1">
    <citation type="journal article" date="2010" name="J. Bacteriol.">
        <title>Genome sequence of Lentisphaera araneosa HTCC2155T, the type species of the order Lentisphaerales in the phylum Lentisphaerae.</title>
        <authorList>
            <person name="Thrash J.C."/>
            <person name="Cho J.C."/>
            <person name="Vergin K.L."/>
            <person name="Morris R.M."/>
            <person name="Giovannoni S.J."/>
        </authorList>
    </citation>
    <scope>NUCLEOTIDE SEQUENCE [LARGE SCALE GENOMIC DNA]</scope>
    <source>
        <strain evidence="1 2">HTCC2155</strain>
    </source>
</reference>
<dbReference type="eggNOG" id="COG2165">
    <property type="taxonomic scope" value="Bacteria"/>
</dbReference>
<dbReference type="RefSeq" id="WP_007277060.1">
    <property type="nucleotide sequence ID" value="NZ_ABCK01000002.1"/>
</dbReference>
<dbReference type="Gene3D" id="3.30.700.10">
    <property type="entry name" value="Glycoprotein, Type 4 Pilin"/>
    <property type="match status" value="1"/>
</dbReference>
<dbReference type="OrthoDB" id="115249at2"/>
<dbReference type="STRING" id="313628.LNTAR_23159"/>
<dbReference type="InterPro" id="IPR045584">
    <property type="entry name" value="Pilin-like"/>
</dbReference>